<feature type="transmembrane region" description="Helical" evidence="6">
    <location>
        <begin position="130"/>
        <end position="148"/>
    </location>
</feature>
<dbReference type="GO" id="GO:0005509">
    <property type="term" value="F:calcium ion binding"/>
    <property type="evidence" value="ECO:0007669"/>
    <property type="project" value="InterPro"/>
</dbReference>
<evidence type="ECO:0000313" key="9">
    <source>
        <dbReference type="Proteomes" id="UP000298663"/>
    </source>
</evidence>
<dbReference type="SUPFAM" id="SSF47473">
    <property type="entry name" value="EF-hand"/>
    <property type="match status" value="1"/>
</dbReference>
<dbReference type="InterPro" id="IPR002048">
    <property type="entry name" value="EF_hand_dom"/>
</dbReference>
<dbReference type="Pfam" id="PF13499">
    <property type="entry name" value="EF-hand_7"/>
    <property type="match status" value="1"/>
</dbReference>
<reference evidence="8 9" key="2">
    <citation type="journal article" date="2019" name="G3 (Bethesda)">
        <title>Hybrid Assembly of the Genome of the Entomopathogenic Nematode Steinernema carpocapsae Identifies the X-Chromosome.</title>
        <authorList>
            <person name="Serra L."/>
            <person name="Macchietto M."/>
            <person name="Macias-Munoz A."/>
            <person name="McGill C.J."/>
            <person name="Rodriguez I.M."/>
            <person name="Rodriguez B."/>
            <person name="Murad R."/>
            <person name="Mortazavi A."/>
        </authorList>
    </citation>
    <scope>NUCLEOTIDE SEQUENCE [LARGE SCALE GENOMIC DNA]</scope>
    <source>
        <strain evidence="8 9">ALL</strain>
    </source>
</reference>
<protein>
    <recommendedName>
        <fullName evidence="7">EF-hand domain-containing protein</fullName>
    </recommendedName>
</protein>
<dbReference type="InterPro" id="IPR011992">
    <property type="entry name" value="EF-hand-dom_pair"/>
</dbReference>
<evidence type="ECO:0000256" key="3">
    <source>
        <dbReference type="ARBA" id="ARBA00022692"/>
    </source>
</evidence>
<sequence>MSGQLQLKMPPMEPMQCDSLSECNSWRELFQNFDYDNDGFIPTNELKRAVRESSKTFGLERHEADYLLQNVDQNKDYLVDFSEFCFMMVKAKRMRMRHVLFRAAQLVVPKSQRTSKFSYLLQYRCCPPPLIMIMATIAQIAIYFFYVYHPQRGIAPDWNTVPTKSPLIYAPAATRHWWELWRFVTYMFVHIGYSHLITNCLVQLFLGVPLELVHQWRLGIVYFASGIFGCMLMAVTSPTTYVAGSSGGVYGLLAAHVSDLIINWSEMEFRWIRAGVLFVLISADTSLQVYQSLSKDGMKVAYLAHAGGAIAGFLLGIVVLRNLQLKSWERIVWWVALTVFLLLTLVLAFLLVVPL</sequence>
<dbReference type="PROSITE" id="PS50222">
    <property type="entry name" value="EF_HAND_2"/>
    <property type="match status" value="1"/>
</dbReference>
<keyword evidence="3 6" id="KW-0812">Transmembrane</keyword>
<dbReference type="InterPro" id="IPR035952">
    <property type="entry name" value="Rhomboid-like_sf"/>
</dbReference>
<evidence type="ECO:0000256" key="5">
    <source>
        <dbReference type="ARBA" id="ARBA00023136"/>
    </source>
</evidence>
<accession>A0A4U5MFW2</accession>
<feature type="transmembrane region" description="Helical" evidence="6">
    <location>
        <begin position="302"/>
        <end position="320"/>
    </location>
</feature>
<evidence type="ECO:0000256" key="4">
    <source>
        <dbReference type="ARBA" id="ARBA00022989"/>
    </source>
</evidence>
<dbReference type="SUPFAM" id="SSF144091">
    <property type="entry name" value="Rhomboid-like"/>
    <property type="match status" value="1"/>
</dbReference>
<keyword evidence="9" id="KW-1185">Reference proteome</keyword>
<dbReference type="PANTHER" id="PTHR45840:SF9">
    <property type="entry name" value="INACTIVE RHOMBOID-RELATED PROTEIN 2"/>
    <property type="match status" value="1"/>
</dbReference>
<keyword evidence="4 6" id="KW-1133">Transmembrane helix</keyword>
<dbReference type="InterPro" id="IPR022764">
    <property type="entry name" value="Peptidase_S54_rhomboid_dom"/>
</dbReference>
<dbReference type="Proteomes" id="UP000298663">
    <property type="component" value="Unassembled WGS sequence"/>
</dbReference>
<dbReference type="EMBL" id="AZBU02000008">
    <property type="protein sequence ID" value="TKR68032.1"/>
    <property type="molecule type" value="Genomic_DNA"/>
</dbReference>
<dbReference type="OrthoDB" id="418595at2759"/>
<proteinExistence type="inferred from homology"/>
<dbReference type="CDD" id="cd00051">
    <property type="entry name" value="EFh"/>
    <property type="match status" value="1"/>
</dbReference>
<dbReference type="GO" id="GO:0004252">
    <property type="term" value="F:serine-type endopeptidase activity"/>
    <property type="evidence" value="ECO:0007669"/>
    <property type="project" value="InterPro"/>
</dbReference>
<dbReference type="Gene3D" id="1.20.1540.10">
    <property type="entry name" value="Rhomboid-like"/>
    <property type="match status" value="1"/>
</dbReference>
<gene>
    <name evidence="8" type="ORF">L596_024082</name>
</gene>
<evidence type="ECO:0000256" key="2">
    <source>
        <dbReference type="ARBA" id="ARBA00009045"/>
    </source>
</evidence>
<feature type="domain" description="EF-hand" evidence="7">
    <location>
        <begin position="21"/>
        <end position="56"/>
    </location>
</feature>
<comment type="caution">
    <text evidence="8">The sequence shown here is derived from an EMBL/GenBank/DDBJ whole genome shotgun (WGS) entry which is preliminary data.</text>
</comment>
<reference evidence="8 9" key="1">
    <citation type="journal article" date="2015" name="Genome Biol.">
        <title>Comparative genomics of Steinernema reveals deeply conserved gene regulatory networks.</title>
        <authorList>
            <person name="Dillman A.R."/>
            <person name="Macchietto M."/>
            <person name="Porter C.F."/>
            <person name="Rogers A."/>
            <person name="Williams B."/>
            <person name="Antoshechkin I."/>
            <person name="Lee M.M."/>
            <person name="Goodwin Z."/>
            <person name="Lu X."/>
            <person name="Lewis E.E."/>
            <person name="Goodrich-Blair H."/>
            <person name="Stock S.P."/>
            <person name="Adams B.J."/>
            <person name="Sternberg P.W."/>
            <person name="Mortazavi A."/>
        </authorList>
    </citation>
    <scope>NUCLEOTIDE SEQUENCE [LARGE SCALE GENOMIC DNA]</scope>
    <source>
        <strain evidence="8 9">ALL</strain>
    </source>
</reference>
<organism evidence="8 9">
    <name type="scientific">Steinernema carpocapsae</name>
    <name type="common">Entomopathogenic nematode</name>
    <dbReference type="NCBI Taxonomy" id="34508"/>
    <lineage>
        <taxon>Eukaryota</taxon>
        <taxon>Metazoa</taxon>
        <taxon>Ecdysozoa</taxon>
        <taxon>Nematoda</taxon>
        <taxon>Chromadorea</taxon>
        <taxon>Rhabditida</taxon>
        <taxon>Tylenchina</taxon>
        <taxon>Panagrolaimomorpha</taxon>
        <taxon>Strongyloidoidea</taxon>
        <taxon>Steinernematidae</taxon>
        <taxon>Steinernema</taxon>
    </lineage>
</organism>
<feature type="transmembrane region" description="Helical" evidence="6">
    <location>
        <begin position="218"/>
        <end position="235"/>
    </location>
</feature>
<feature type="transmembrane region" description="Helical" evidence="6">
    <location>
        <begin position="183"/>
        <end position="206"/>
    </location>
</feature>
<keyword evidence="5 6" id="KW-0472">Membrane</keyword>
<evidence type="ECO:0000256" key="1">
    <source>
        <dbReference type="ARBA" id="ARBA00004141"/>
    </source>
</evidence>
<dbReference type="GO" id="GO:0016020">
    <property type="term" value="C:membrane"/>
    <property type="evidence" value="ECO:0007669"/>
    <property type="project" value="UniProtKB-SubCell"/>
</dbReference>
<dbReference type="AlphaFoldDB" id="A0A4U5MFW2"/>
<dbReference type="Pfam" id="PF01694">
    <property type="entry name" value="Rhomboid"/>
    <property type="match status" value="1"/>
</dbReference>
<comment type="subcellular location">
    <subcellularLocation>
        <location evidence="1">Membrane</location>
        <topology evidence="1">Multi-pass membrane protein</topology>
    </subcellularLocation>
</comment>
<comment type="similarity">
    <text evidence="2">Belongs to the peptidase S54 family.</text>
</comment>
<evidence type="ECO:0000259" key="7">
    <source>
        <dbReference type="PROSITE" id="PS50222"/>
    </source>
</evidence>
<feature type="transmembrane region" description="Helical" evidence="6">
    <location>
        <begin position="332"/>
        <end position="353"/>
    </location>
</feature>
<evidence type="ECO:0000313" key="8">
    <source>
        <dbReference type="EMBL" id="TKR68032.1"/>
    </source>
</evidence>
<dbReference type="SMART" id="SM00054">
    <property type="entry name" value="EFh"/>
    <property type="match status" value="2"/>
</dbReference>
<name>A0A4U5MFW2_STECR</name>
<evidence type="ECO:0000256" key="6">
    <source>
        <dbReference type="SAM" id="Phobius"/>
    </source>
</evidence>
<dbReference type="PANTHER" id="PTHR45840">
    <property type="entry name" value="RHOMBOID-RELATED PROTEIN"/>
    <property type="match status" value="1"/>
</dbReference>
<dbReference type="Gene3D" id="1.10.238.10">
    <property type="entry name" value="EF-hand"/>
    <property type="match status" value="1"/>
</dbReference>
<dbReference type="InterPro" id="IPR051739">
    <property type="entry name" value="Rhomboid_IM_Serine_Proteases"/>
</dbReference>